<organism evidence="1 2">
    <name type="scientific">Acaulospora colombiana</name>
    <dbReference type="NCBI Taxonomy" id="27376"/>
    <lineage>
        <taxon>Eukaryota</taxon>
        <taxon>Fungi</taxon>
        <taxon>Fungi incertae sedis</taxon>
        <taxon>Mucoromycota</taxon>
        <taxon>Glomeromycotina</taxon>
        <taxon>Glomeromycetes</taxon>
        <taxon>Diversisporales</taxon>
        <taxon>Acaulosporaceae</taxon>
        <taxon>Acaulospora</taxon>
    </lineage>
</organism>
<sequence>TMKKWLLGWERQNRPARWKPSSVPGHEAARSFPKEKISHLALTNDSNSARSTARNMWTGCPYYTSRSSRTRSVEDVGNRDKQAFLIAHYVHPMSSTTGDGPMSSRPMNQQFDEPNLSSGLNMQHSEVPLHHDDEKVKSGAPSPFGSGDAIADPTVETTAAPTAEQPFPDEPPTTTNETHGKKNASSDNEMPNIETTPVEDDPRQWSARRKLVILGIISFAALAPTTGAFIYQPAIQAIEKDLHATTSEIALSLSLFILVQGNAPLIWSSLSEIKGRKFVYIASMLVFIVGSAIGGASKHIVVLICMRMLQAAGSAAVLAIGAGTLAERGTMMGIYYAAPLLGPSLGPLL</sequence>
<dbReference type="Proteomes" id="UP000789525">
    <property type="component" value="Unassembled WGS sequence"/>
</dbReference>
<evidence type="ECO:0000313" key="1">
    <source>
        <dbReference type="EMBL" id="CAG8726678.1"/>
    </source>
</evidence>
<name>A0ACA9PXX1_9GLOM</name>
<keyword evidence="2" id="KW-1185">Reference proteome</keyword>
<comment type="caution">
    <text evidence="1">The sequence shown here is derived from an EMBL/GenBank/DDBJ whole genome shotgun (WGS) entry which is preliminary data.</text>
</comment>
<proteinExistence type="predicted"/>
<protein>
    <submittedName>
        <fullName evidence="1">10181_t:CDS:1</fullName>
    </submittedName>
</protein>
<accession>A0ACA9PXX1</accession>
<evidence type="ECO:0000313" key="2">
    <source>
        <dbReference type="Proteomes" id="UP000789525"/>
    </source>
</evidence>
<feature type="non-terminal residue" evidence="1">
    <location>
        <position position="1"/>
    </location>
</feature>
<gene>
    <name evidence="1" type="ORF">ACOLOM_LOCUS11409</name>
</gene>
<dbReference type="EMBL" id="CAJVPT010040954">
    <property type="protein sequence ID" value="CAG8726678.1"/>
    <property type="molecule type" value="Genomic_DNA"/>
</dbReference>
<feature type="non-terminal residue" evidence="1">
    <location>
        <position position="349"/>
    </location>
</feature>
<reference evidence="1" key="1">
    <citation type="submission" date="2021-06" db="EMBL/GenBank/DDBJ databases">
        <authorList>
            <person name="Kallberg Y."/>
            <person name="Tangrot J."/>
            <person name="Rosling A."/>
        </authorList>
    </citation>
    <scope>NUCLEOTIDE SEQUENCE</scope>
    <source>
        <strain evidence="1">CL356</strain>
    </source>
</reference>